<dbReference type="CDD" id="cd02209">
    <property type="entry name" value="cupin_XRE_C"/>
    <property type="match status" value="1"/>
</dbReference>
<dbReference type="GO" id="GO:0003677">
    <property type="term" value="F:DNA binding"/>
    <property type="evidence" value="ECO:0007669"/>
    <property type="project" value="UniProtKB-KW"/>
</dbReference>
<dbReference type="Pfam" id="PF07883">
    <property type="entry name" value="Cupin_2"/>
    <property type="match status" value="1"/>
</dbReference>
<evidence type="ECO:0000259" key="2">
    <source>
        <dbReference type="PROSITE" id="PS50943"/>
    </source>
</evidence>
<dbReference type="InterPro" id="IPR001387">
    <property type="entry name" value="Cro/C1-type_HTH"/>
</dbReference>
<dbReference type="CDD" id="cd00093">
    <property type="entry name" value="HTH_XRE"/>
    <property type="match status" value="1"/>
</dbReference>
<dbReference type="SUPFAM" id="SSF51182">
    <property type="entry name" value="RmlC-like cupins"/>
    <property type="match status" value="1"/>
</dbReference>
<sequence length="179" mass="19232">MIGTRLRELRTAQGLTLRALAEEIDVSPTLISQVERGVAEPSLKTLRSLATFFGTSVSTLFDDGEDLPGVHLSLPGERSRISSPSGHIQYERIAQGRGQLEVLIGVLGPGDTSSDEAWAHEAVECAYVLTGTLTVEVGRATHEVPVGAAISFDSNQPHRYLNRGSEQVRFILSATPPTP</sequence>
<reference evidence="3" key="1">
    <citation type="submission" date="2019-09" db="EMBL/GenBank/DDBJ databases">
        <authorList>
            <person name="Li J."/>
        </authorList>
    </citation>
    <scope>NUCLEOTIDE SEQUENCE [LARGE SCALE GENOMIC DNA]</scope>
    <source>
        <strain evidence="3">NRBC 14897</strain>
    </source>
</reference>
<dbReference type="OrthoDB" id="5114244at2"/>
<dbReference type="InterPro" id="IPR050807">
    <property type="entry name" value="TransReg_Diox_bact_type"/>
</dbReference>
<dbReference type="Proteomes" id="UP001515100">
    <property type="component" value="Unassembled WGS sequence"/>
</dbReference>
<dbReference type="PROSITE" id="PS50943">
    <property type="entry name" value="HTH_CROC1"/>
    <property type="match status" value="1"/>
</dbReference>
<feature type="domain" description="HTH cro/C1-type" evidence="2">
    <location>
        <begin position="6"/>
        <end position="60"/>
    </location>
</feature>
<dbReference type="GO" id="GO:0005829">
    <property type="term" value="C:cytosol"/>
    <property type="evidence" value="ECO:0007669"/>
    <property type="project" value="TreeGrafter"/>
</dbReference>
<dbReference type="Gene3D" id="2.60.120.10">
    <property type="entry name" value="Jelly Rolls"/>
    <property type="match status" value="1"/>
</dbReference>
<evidence type="ECO:0000256" key="1">
    <source>
        <dbReference type="ARBA" id="ARBA00023125"/>
    </source>
</evidence>
<dbReference type="SMART" id="SM00530">
    <property type="entry name" value="HTH_XRE"/>
    <property type="match status" value="1"/>
</dbReference>
<dbReference type="Pfam" id="PF01381">
    <property type="entry name" value="HTH_3"/>
    <property type="match status" value="1"/>
</dbReference>
<evidence type="ECO:0000313" key="4">
    <source>
        <dbReference type="Proteomes" id="UP001515100"/>
    </source>
</evidence>
<dbReference type="InterPro" id="IPR013096">
    <property type="entry name" value="Cupin_2"/>
</dbReference>
<dbReference type="InterPro" id="IPR011051">
    <property type="entry name" value="RmlC_Cupin_sf"/>
</dbReference>
<name>A0A641ARY4_9ACTN</name>
<dbReference type="Gene3D" id="1.10.260.40">
    <property type="entry name" value="lambda repressor-like DNA-binding domains"/>
    <property type="match status" value="1"/>
</dbReference>
<dbReference type="PANTHER" id="PTHR46797:SF1">
    <property type="entry name" value="METHYLPHOSPHONATE SYNTHASE"/>
    <property type="match status" value="1"/>
</dbReference>
<dbReference type="InterPro" id="IPR014710">
    <property type="entry name" value="RmlC-like_jellyroll"/>
</dbReference>
<dbReference type="SUPFAM" id="SSF47413">
    <property type="entry name" value="lambda repressor-like DNA-binding domains"/>
    <property type="match status" value="1"/>
</dbReference>
<proteinExistence type="predicted"/>
<gene>
    <name evidence="3" type="ORF">ESP62_005950</name>
</gene>
<dbReference type="EMBL" id="SDPP02000001">
    <property type="protein sequence ID" value="KAA1380705.1"/>
    <property type="molecule type" value="Genomic_DNA"/>
</dbReference>
<comment type="caution">
    <text evidence="3">The sequence shown here is derived from an EMBL/GenBank/DDBJ whole genome shotgun (WGS) entry which is preliminary data.</text>
</comment>
<dbReference type="RefSeq" id="WP_129181436.1">
    <property type="nucleotide sequence ID" value="NZ_JAGIOG010000001.1"/>
</dbReference>
<keyword evidence="1" id="KW-0238">DNA-binding</keyword>
<organism evidence="3 4">
    <name type="scientific">Aeromicrobium fastidiosum</name>
    <dbReference type="NCBI Taxonomy" id="52699"/>
    <lineage>
        <taxon>Bacteria</taxon>
        <taxon>Bacillati</taxon>
        <taxon>Actinomycetota</taxon>
        <taxon>Actinomycetes</taxon>
        <taxon>Propionibacteriales</taxon>
        <taxon>Nocardioidaceae</taxon>
        <taxon>Aeromicrobium</taxon>
    </lineage>
</organism>
<evidence type="ECO:0000313" key="3">
    <source>
        <dbReference type="EMBL" id="KAA1380705.1"/>
    </source>
</evidence>
<keyword evidence="4" id="KW-1185">Reference proteome</keyword>
<dbReference type="PANTHER" id="PTHR46797">
    <property type="entry name" value="HTH-TYPE TRANSCRIPTIONAL REGULATOR"/>
    <property type="match status" value="1"/>
</dbReference>
<accession>A0A641ARY4</accession>
<protein>
    <submittedName>
        <fullName evidence="3">Helix-turn-helix domain-containing protein</fullName>
    </submittedName>
</protein>
<dbReference type="GO" id="GO:0003700">
    <property type="term" value="F:DNA-binding transcription factor activity"/>
    <property type="evidence" value="ECO:0007669"/>
    <property type="project" value="TreeGrafter"/>
</dbReference>
<dbReference type="InterPro" id="IPR010982">
    <property type="entry name" value="Lambda_DNA-bd_dom_sf"/>
</dbReference>
<dbReference type="AlphaFoldDB" id="A0A641ARY4"/>